<keyword evidence="3" id="KW-0808">Transferase</keyword>
<dbReference type="AlphaFoldDB" id="A0A4D6WZ73"/>
<dbReference type="InterPro" id="IPR007081">
    <property type="entry name" value="RNA_pol_Rpb1_5"/>
</dbReference>
<dbReference type="HAMAP" id="MF_01324">
    <property type="entry name" value="RNApol_bact_RpoC2"/>
    <property type="match status" value="1"/>
</dbReference>
<dbReference type="Gene3D" id="1.10.274.100">
    <property type="entry name" value="RNA polymerase Rpb1, domain 3"/>
    <property type="match status" value="1"/>
</dbReference>
<keyword evidence="4" id="KW-0548">Nucleotidyltransferase</keyword>
<feature type="domain" description="RNA polymerase Rpb1" evidence="9">
    <location>
        <begin position="166"/>
        <end position="565"/>
    </location>
</feature>
<dbReference type="CDD" id="cd02655">
    <property type="entry name" value="RNAP_beta'_C"/>
    <property type="match status" value="1"/>
</dbReference>
<dbReference type="InterPro" id="IPR038120">
    <property type="entry name" value="Rpb1_funnel_sf"/>
</dbReference>
<name>A0A4D6WZ73_9FLOR</name>
<dbReference type="EMBL" id="MK814735">
    <property type="protein sequence ID" value="QCI08452.1"/>
    <property type="molecule type" value="Genomic_DNA"/>
</dbReference>
<dbReference type="Gene3D" id="1.10.132.30">
    <property type="match status" value="1"/>
</dbReference>
<dbReference type="InterPro" id="IPR045867">
    <property type="entry name" value="DNA-dir_RpoC_beta_prime"/>
</dbReference>
<evidence type="ECO:0000259" key="8">
    <source>
        <dbReference type="Pfam" id="PF04983"/>
    </source>
</evidence>
<evidence type="ECO:0000256" key="6">
    <source>
        <dbReference type="ARBA" id="ARBA00022833"/>
    </source>
</evidence>
<reference evidence="11" key="2">
    <citation type="submission" date="2019-04" db="EMBL/GenBank/DDBJ databases">
        <authorList>
            <person name="Pasella M."/>
        </authorList>
    </citation>
    <scope>NUCLEOTIDE SEQUENCE</scope>
    <source>
        <strain evidence="11">PD2951</strain>
    </source>
</reference>
<evidence type="ECO:0000313" key="11">
    <source>
        <dbReference type="EMBL" id="QCI08452.1"/>
    </source>
</evidence>
<dbReference type="NCBIfam" id="TIGR02388">
    <property type="entry name" value="rpoC2_cyan"/>
    <property type="match status" value="1"/>
</dbReference>
<dbReference type="Pfam" id="PF04983">
    <property type="entry name" value="RNA_pol_Rpb1_3"/>
    <property type="match status" value="1"/>
</dbReference>
<keyword evidence="5" id="KW-0479">Metal-binding</keyword>
<dbReference type="InterPro" id="IPR042102">
    <property type="entry name" value="RNA_pol_Rpb1_3_sf"/>
</dbReference>
<feature type="domain" description="RNA polymerase Rpb1" evidence="8">
    <location>
        <begin position="6"/>
        <end position="56"/>
    </location>
</feature>
<dbReference type="InterPro" id="IPR007066">
    <property type="entry name" value="RNA_pol_Rpb1_3"/>
</dbReference>
<dbReference type="GO" id="GO:0000428">
    <property type="term" value="C:DNA-directed RNA polymerase complex"/>
    <property type="evidence" value="ECO:0007669"/>
    <property type="project" value="UniProtKB-KW"/>
</dbReference>
<evidence type="ECO:0000256" key="3">
    <source>
        <dbReference type="ARBA" id="ARBA00022679"/>
    </source>
</evidence>
<dbReference type="Pfam" id="PF04998">
    <property type="entry name" value="RNA_pol_Rpb1_5"/>
    <property type="match status" value="2"/>
</dbReference>
<evidence type="ECO:0000256" key="7">
    <source>
        <dbReference type="ARBA" id="ARBA00023163"/>
    </source>
</evidence>
<organism evidence="11">
    <name type="scientific">Spermothamnion repens</name>
    <dbReference type="NCBI Taxonomy" id="31383"/>
    <lineage>
        <taxon>Eukaryota</taxon>
        <taxon>Rhodophyta</taxon>
        <taxon>Florideophyceae</taxon>
        <taxon>Rhodymeniophycidae</taxon>
        <taxon>Ceramiales</taxon>
        <taxon>Ceramiaceae</taxon>
        <taxon>Spermothamnion</taxon>
    </lineage>
</organism>
<keyword evidence="11" id="KW-0934">Plastid</keyword>
<dbReference type="Gene3D" id="1.10.1790.20">
    <property type="match status" value="1"/>
</dbReference>
<dbReference type="PANTHER" id="PTHR19376:SF68">
    <property type="entry name" value="DNA-DIRECTED RNA POLYMERASE SUBUNIT BETA"/>
    <property type="match status" value="1"/>
</dbReference>
<reference evidence="11" key="1">
    <citation type="journal article" date="2019" name="Mol. Phylogenet. Evol.">
        <title>Morphological evolution and classification of the red algal order Ceramiales inferred using plastid phylogenomics.</title>
        <authorList>
            <person name="Diaz-Tapia P."/>
            <person name="Pasella M.M."/>
            <person name="Verbruggen H."/>
            <person name="Maggs C.A."/>
        </authorList>
    </citation>
    <scope>NUCLEOTIDE SEQUENCE</scope>
    <source>
        <strain evidence="11">PD2951</strain>
    </source>
</reference>
<dbReference type="GO" id="GO:0006351">
    <property type="term" value="P:DNA-templated transcription"/>
    <property type="evidence" value="ECO:0007669"/>
    <property type="project" value="InterPro"/>
</dbReference>
<dbReference type="Pfam" id="PF05000">
    <property type="entry name" value="RNA_pol_Rpb1_4"/>
    <property type="match status" value="1"/>
</dbReference>
<dbReference type="GO" id="GO:0046872">
    <property type="term" value="F:metal ion binding"/>
    <property type="evidence" value="ECO:0007669"/>
    <property type="project" value="UniProtKB-KW"/>
</dbReference>
<accession>A0A4D6WZ73</accession>
<dbReference type="GO" id="GO:0003677">
    <property type="term" value="F:DNA binding"/>
    <property type="evidence" value="ECO:0007669"/>
    <property type="project" value="InterPro"/>
</dbReference>
<dbReference type="Gene3D" id="1.10.150.390">
    <property type="match status" value="1"/>
</dbReference>
<feature type="domain" description="RNA polymerase Rpb1" evidence="10">
    <location>
        <begin position="85"/>
        <end position="164"/>
    </location>
</feature>
<dbReference type="InterPro" id="IPR007083">
    <property type="entry name" value="RNA_pol_Rpb1_4"/>
</dbReference>
<dbReference type="SUPFAM" id="SSF64484">
    <property type="entry name" value="beta and beta-prime subunits of DNA dependent RNA-polymerase"/>
    <property type="match status" value="1"/>
</dbReference>
<proteinExistence type="inferred from homology"/>
<protein>
    <recommendedName>
        <fullName evidence="1">DNA-directed RNA polymerase</fullName>
        <ecNumber evidence="1">2.7.7.6</ecNumber>
    </recommendedName>
</protein>
<dbReference type="GO" id="GO:0003899">
    <property type="term" value="F:DNA-directed RNA polymerase activity"/>
    <property type="evidence" value="ECO:0007669"/>
    <property type="project" value="UniProtKB-EC"/>
</dbReference>
<dbReference type="FunFam" id="1.10.150.390:FF:000002">
    <property type="entry name" value="DNA-directed RNA polymerase subunit beta"/>
    <property type="match status" value="1"/>
</dbReference>
<evidence type="ECO:0000259" key="9">
    <source>
        <dbReference type="Pfam" id="PF04998"/>
    </source>
</evidence>
<geneLocation type="plastid" evidence="11"/>
<sequence length="1221" mass="138539">MPYFNKIIDKSQLKYLITWAFRSYGIARASNMVDKLKDLGFEYATKAGISLSLEDLRIPPSKQYLLESTLNIISDTDKRYKRGDITAVERFQKVIDTWNYASEDLKKQVVKYFKDTDPLNAIYMMAFSGARANISQVRQLVGMRGLMADPQGQIIDLPIANNFREGLTITDYFISSYGARKGLVDTALRTADSGYLTRRLVDVAQDVIIREYNCKTSKGILISEMRDNRKLLISLKQALLGRVLMEDIWDFKLNICVAKANQSIDTILFNKILELGLKNILVRSPLTCSSKRSVCQLCYGWNLAHGKMVDLGEAVGIIAAQSIGEPGTQLTMRTFHTGGVFTGELDQVIYAKYGGIIEYANNIVISNTRSKHGDNVFLAMNDSYIDIIYEENNQHKINVLKGSLLFVSNSMKVEKGQILIQYPLNNRLIKEKAQKSIIADFSGSVHIDNFSNSVEIKKNSGINNNIIIWILSGQVYSIPNDIKLMVTNNQLIQKNNLIARKELISKHKGRINLIKNIDGTLSKKVLLVTSSKLLKNCKVWISNNQEYKNYILEVQEKERFIIKNIFNKRLINHQVIATLISSAYKTKTGGIIKYLDLSIVKSKLEDNEKNIYDIYGSGYILWIAEETHIINKDISLLLVEHGQFIEAGTEIIQNIFANNSGILEIIEKDGIVREIIIKPGQFYELSKNNIDNFKKSLGKYRGFLRPGEEIIVGIKVDKLAYWEYIVTELKHIILIRPVTVYAVPAKSLDLQISKNSFEVDIVNLNLIRRTFFRDGERVKSFSGVNLITTHLVVELSEKAIDLKCSMQLEKMEENLSFYYLKFITADLLLIKDSYFMKSENLYTKTDLLIKDQDFIDKNAIIAQTDIFSSIAGKISHIQNTKTYSRRILIVGNSNIVSLKIKESERIFVHVNQWVYSGDYVTESIKTSESGLVMDISNSYIIIRIGLPYLISSGSFLHVDMLSLVQRGENIATLIYERSKTGDIVQGLPRIEEILEARKKTDNSFNPHLILDAKFRYYLNQGLTLYNSTRQSFLDIQLFLVKEIQMVYQSQGVDIADKHIEVIIRQMTSKVRIENGGETNYLPGEVIELRKVESTNKTLNIMGKLEASYCPVLLGITKASLNTDSFISAASFQETTKVLTEAAISGKLDWLRGLKENVIIGRLIPAGTGFNIYNSTRVNNNASQVLDNDMYYENHNISSNTNSSNSFEDIIVDDRSARTYKS</sequence>
<evidence type="ECO:0000256" key="4">
    <source>
        <dbReference type="ARBA" id="ARBA00022695"/>
    </source>
</evidence>
<dbReference type="InterPro" id="IPR012756">
    <property type="entry name" value="DNA-dir_RpoC2_beta_pp"/>
</dbReference>
<gene>
    <name evidence="11" type="primary">rpoC2</name>
</gene>
<dbReference type="PANTHER" id="PTHR19376">
    <property type="entry name" value="DNA-DIRECTED RNA POLYMERASE"/>
    <property type="match status" value="1"/>
</dbReference>
<dbReference type="EC" id="2.7.7.6" evidence="1"/>
<evidence type="ECO:0000256" key="2">
    <source>
        <dbReference type="ARBA" id="ARBA00022478"/>
    </source>
</evidence>
<evidence type="ECO:0000256" key="1">
    <source>
        <dbReference type="ARBA" id="ARBA00012418"/>
    </source>
</evidence>
<evidence type="ECO:0000259" key="10">
    <source>
        <dbReference type="Pfam" id="PF05000"/>
    </source>
</evidence>
<feature type="domain" description="RNA polymerase Rpb1" evidence="9">
    <location>
        <begin position="1036"/>
        <end position="1121"/>
    </location>
</feature>
<keyword evidence="6" id="KW-0862">Zinc</keyword>
<keyword evidence="2" id="KW-0240">DNA-directed RNA polymerase</keyword>
<keyword evidence="7" id="KW-0804">Transcription</keyword>
<evidence type="ECO:0000256" key="5">
    <source>
        <dbReference type="ARBA" id="ARBA00022723"/>
    </source>
</evidence>